<dbReference type="SMART" id="SM00746">
    <property type="entry name" value="TRASH"/>
    <property type="match status" value="1"/>
</dbReference>
<gene>
    <name evidence="2" type="ORF">DRI96_01895</name>
</gene>
<proteinExistence type="predicted"/>
<accession>A0A662DEE0</accession>
<organism evidence="2 3">
    <name type="scientific">Aerophobetes bacterium</name>
    <dbReference type="NCBI Taxonomy" id="2030807"/>
    <lineage>
        <taxon>Bacteria</taxon>
        <taxon>Candidatus Aerophobota</taxon>
    </lineage>
</organism>
<dbReference type="Proteomes" id="UP000267654">
    <property type="component" value="Unassembled WGS sequence"/>
</dbReference>
<dbReference type="GO" id="GO:0016491">
    <property type="term" value="F:oxidoreductase activity"/>
    <property type="evidence" value="ECO:0007669"/>
    <property type="project" value="InterPro"/>
</dbReference>
<dbReference type="InterPro" id="IPR012348">
    <property type="entry name" value="RNR-like"/>
</dbReference>
<dbReference type="InterPro" id="IPR009078">
    <property type="entry name" value="Ferritin-like_SF"/>
</dbReference>
<sequence length="49" mass="5918">MFDKTKDPVCKKKIRKKEAVATSEYEGKLYYFCSQKCKEEFDKDPEKYI</sequence>
<protein>
    <submittedName>
        <fullName evidence="2">YHS domain-containing protein</fullName>
    </submittedName>
</protein>
<dbReference type="EMBL" id="QMQB01000052">
    <property type="protein sequence ID" value="RLE14130.1"/>
    <property type="molecule type" value="Genomic_DNA"/>
</dbReference>
<name>A0A662DEE0_UNCAE</name>
<dbReference type="Pfam" id="PF04945">
    <property type="entry name" value="YHS"/>
    <property type="match status" value="1"/>
</dbReference>
<feature type="domain" description="TRASH" evidence="1">
    <location>
        <begin position="7"/>
        <end position="45"/>
    </location>
</feature>
<dbReference type="InterPro" id="IPR011017">
    <property type="entry name" value="TRASH_dom"/>
</dbReference>
<evidence type="ECO:0000259" key="1">
    <source>
        <dbReference type="SMART" id="SM00746"/>
    </source>
</evidence>
<reference evidence="2 3" key="1">
    <citation type="submission" date="2018-06" db="EMBL/GenBank/DDBJ databases">
        <title>Extensive metabolic versatility and redundancy in microbially diverse, dynamic hydrothermal sediments.</title>
        <authorList>
            <person name="Dombrowski N."/>
            <person name="Teske A."/>
            <person name="Baker B.J."/>
        </authorList>
    </citation>
    <scope>NUCLEOTIDE SEQUENCE [LARGE SCALE GENOMIC DNA]</scope>
    <source>
        <strain evidence="2">B19_G9</strain>
    </source>
</reference>
<comment type="caution">
    <text evidence="2">The sequence shown here is derived from an EMBL/GenBank/DDBJ whole genome shotgun (WGS) entry which is preliminary data.</text>
</comment>
<dbReference type="SUPFAM" id="SSF47240">
    <property type="entry name" value="Ferritin-like"/>
    <property type="match status" value="1"/>
</dbReference>
<dbReference type="AlphaFoldDB" id="A0A662DEE0"/>
<dbReference type="Gene3D" id="1.10.620.20">
    <property type="entry name" value="Ribonucleotide Reductase, subunit A"/>
    <property type="match status" value="1"/>
</dbReference>
<evidence type="ECO:0000313" key="2">
    <source>
        <dbReference type="EMBL" id="RLE14130.1"/>
    </source>
</evidence>
<evidence type="ECO:0000313" key="3">
    <source>
        <dbReference type="Proteomes" id="UP000267654"/>
    </source>
</evidence>
<dbReference type="InterPro" id="IPR007029">
    <property type="entry name" value="YHS_dom"/>
</dbReference>